<feature type="compositionally biased region" description="Basic and acidic residues" evidence="1">
    <location>
        <begin position="140"/>
        <end position="152"/>
    </location>
</feature>
<feature type="compositionally biased region" description="Low complexity" evidence="1">
    <location>
        <begin position="202"/>
        <end position="213"/>
    </location>
</feature>
<dbReference type="OrthoDB" id="3946700at2759"/>
<feature type="compositionally biased region" description="Polar residues" evidence="1">
    <location>
        <begin position="261"/>
        <end position="292"/>
    </location>
</feature>
<dbReference type="EMBL" id="JAIZPD010000017">
    <property type="protein sequence ID" value="KAH0958094.1"/>
    <property type="molecule type" value="Genomic_DNA"/>
</dbReference>
<evidence type="ECO:0000313" key="3">
    <source>
        <dbReference type="Proteomes" id="UP000824596"/>
    </source>
</evidence>
<name>A0A9P8MPE1_9HYPO</name>
<evidence type="ECO:0000256" key="1">
    <source>
        <dbReference type="SAM" id="MobiDB-lite"/>
    </source>
</evidence>
<dbReference type="Proteomes" id="UP000824596">
    <property type="component" value="Unassembled WGS sequence"/>
</dbReference>
<reference evidence="2" key="1">
    <citation type="submission" date="2021-09" db="EMBL/GenBank/DDBJ databases">
        <title>A high-quality genome of the endoparasitic fungus Hirsutella rhossiliensis with a comparison of Hirsutella genomes reveals transposable elements contributing to genome size variation.</title>
        <authorList>
            <person name="Lin R."/>
            <person name="Jiao Y."/>
            <person name="Sun X."/>
            <person name="Ling J."/>
            <person name="Xie B."/>
            <person name="Cheng X."/>
        </authorList>
    </citation>
    <scope>NUCLEOTIDE SEQUENCE</scope>
    <source>
        <strain evidence="2">HR02</strain>
    </source>
</reference>
<dbReference type="AlphaFoldDB" id="A0A9P8MPE1"/>
<dbReference type="RefSeq" id="XP_044715608.1">
    <property type="nucleotide sequence ID" value="XM_044869259.1"/>
</dbReference>
<feature type="compositionally biased region" description="Basic and acidic residues" evidence="1">
    <location>
        <begin position="387"/>
        <end position="396"/>
    </location>
</feature>
<feature type="compositionally biased region" description="Basic and acidic residues" evidence="1">
    <location>
        <begin position="175"/>
        <end position="184"/>
    </location>
</feature>
<proteinExistence type="predicted"/>
<protein>
    <submittedName>
        <fullName evidence="2">Uncharacterized protein</fullName>
    </submittedName>
</protein>
<organism evidence="2 3">
    <name type="scientific">Hirsutella rhossiliensis</name>
    <dbReference type="NCBI Taxonomy" id="111463"/>
    <lineage>
        <taxon>Eukaryota</taxon>
        <taxon>Fungi</taxon>
        <taxon>Dikarya</taxon>
        <taxon>Ascomycota</taxon>
        <taxon>Pezizomycotina</taxon>
        <taxon>Sordariomycetes</taxon>
        <taxon>Hypocreomycetidae</taxon>
        <taxon>Hypocreales</taxon>
        <taxon>Ophiocordycipitaceae</taxon>
        <taxon>Hirsutella</taxon>
    </lineage>
</organism>
<evidence type="ECO:0000313" key="2">
    <source>
        <dbReference type="EMBL" id="KAH0958094.1"/>
    </source>
</evidence>
<gene>
    <name evidence="2" type="ORF">HRG_10789</name>
</gene>
<comment type="caution">
    <text evidence="2">The sequence shown here is derived from an EMBL/GenBank/DDBJ whole genome shotgun (WGS) entry which is preliminary data.</text>
</comment>
<feature type="region of interest" description="Disordered" evidence="1">
    <location>
        <begin position="127"/>
        <end position="249"/>
    </location>
</feature>
<accession>A0A9P8MPE1</accession>
<feature type="region of interest" description="Disordered" evidence="1">
    <location>
        <begin position="1"/>
        <end position="100"/>
    </location>
</feature>
<sequence length="496" mass="53698">MGLPLFVTPVESDLPSKAASKGATASPGRSGVRRSSRPVSRESRNPARNASVRIYGAVQPRLPRSNQDGLLPWVESPGPLDPSLPEPRSRPAFQEARDSWLSSNNPATILRNRQNFQQQVESIFAGDWRERVPTTAAPQRETESRDPDERWWSAEARSSSSRARRAQVVAPLPSRFDRSPDRPRPYRGSPPHGHRGLRTGGLSPLSSAPANPSRAGPRYNSRPLRSVRDRRSPAARHSLALDGLGDRDRSLSPEVWDTLLSTLTPDPQQPSAGSSFASTEVSQSAGPSSGTPLSLPDVIGQPPEAQCDSGCEHSDANMEEEDEENVELAGGRRRGPLSSDGRQRFPPYNPDGLTDGPVGRHAARTTADGRRSALQSPADDSNSLSDVGRRGARTENTDGVPRGMPLARLLNRAEGWGSQASVEEASEEESGGDGLQQASRGESTGPAHNATLSGEEEWSGMQRIMSNLARREDIPDEWWAEVGLSRTLPQDDATNQ</sequence>
<feature type="compositionally biased region" description="Acidic residues" evidence="1">
    <location>
        <begin position="317"/>
        <end position="326"/>
    </location>
</feature>
<keyword evidence="3" id="KW-1185">Reference proteome</keyword>
<feature type="region of interest" description="Disordered" evidence="1">
    <location>
        <begin position="261"/>
        <end position="459"/>
    </location>
</feature>
<dbReference type="GeneID" id="68359917"/>
<feature type="compositionally biased region" description="Polar residues" evidence="1">
    <location>
        <begin position="373"/>
        <end position="385"/>
    </location>
</feature>